<keyword evidence="3 8" id="KW-0547">Nucleotide-binding</keyword>
<evidence type="ECO:0000256" key="3">
    <source>
        <dbReference type="ARBA" id="ARBA00022741"/>
    </source>
</evidence>
<keyword evidence="5 8" id="KW-0067">ATP-binding</keyword>
<dbReference type="SUPFAM" id="SSF52540">
    <property type="entry name" value="P-loop containing nucleoside triphosphate hydrolases"/>
    <property type="match status" value="1"/>
</dbReference>
<sequence length="219" mass="24298">MSKINITIDGPAAAGKSTIAKIVANHLNYKYLDTGAMYRAVTLYSLNLSESLTESNITDAKINFSESGDVFLNDTNVTKDIRNSEVTNKVSSIASIDFVRDYLVDMQREIAADKGIVMDGRDIGTVVIPDAELKIYLTASPEIRAKRRLIEEEARGNNITLDNLIKEIIARDESDMNREHSPLKKADSAIEINTDNMTIDEVASAILNYARERINDNVL</sequence>
<feature type="binding site" evidence="8">
    <location>
        <begin position="10"/>
        <end position="18"/>
    </location>
    <ligand>
        <name>ATP</name>
        <dbReference type="ChEBI" id="CHEBI:30616"/>
    </ligand>
</feature>
<feature type="domain" description="Cytidylate kinase" evidence="9">
    <location>
        <begin position="6"/>
        <end position="211"/>
    </location>
</feature>
<comment type="similarity">
    <text evidence="1 8">Belongs to the cytidylate kinase family. Type 1 subfamily.</text>
</comment>
<dbReference type="GO" id="GO:0036431">
    <property type="term" value="F:dCMP kinase activity"/>
    <property type="evidence" value="ECO:0007669"/>
    <property type="project" value="InterPro"/>
</dbReference>
<dbReference type="InterPro" id="IPR027417">
    <property type="entry name" value="P-loop_NTPase"/>
</dbReference>
<evidence type="ECO:0000313" key="11">
    <source>
        <dbReference type="Proteomes" id="UP000243626"/>
    </source>
</evidence>
<dbReference type="PANTHER" id="PTHR21299">
    <property type="entry name" value="CYTIDYLATE KINASE/PANTOATE-BETA-ALANINE LIGASE"/>
    <property type="match status" value="1"/>
</dbReference>
<name>A0AAF0YIJ8_9STAP</name>
<protein>
    <recommendedName>
        <fullName evidence="8">Cytidylate kinase</fullName>
        <shortName evidence="8">CK</shortName>
        <ecNumber evidence="8">2.7.4.25</ecNumber>
    </recommendedName>
    <alternativeName>
        <fullName evidence="8">Cytidine monophosphate kinase</fullName>
        <shortName evidence="8">CMP kinase</shortName>
    </alternativeName>
</protein>
<dbReference type="InterPro" id="IPR003136">
    <property type="entry name" value="Cytidylate_kin"/>
</dbReference>
<dbReference type="RefSeq" id="WP_070622711.1">
    <property type="nucleotide sequence ID" value="NZ_CP136964.1"/>
</dbReference>
<dbReference type="HAMAP" id="MF_00238">
    <property type="entry name" value="Cytidyl_kinase_type1"/>
    <property type="match status" value="1"/>
</dbReference>
<dbReference type="GO" id="GO:0005524">
    <property type="term" value="F:ATP binding"/>
    <property type="evidence" value="ECO:0007669"/>
    <property type="project" value="UniProtKB-UniRule"/>
</dbReference>
<evidence type="ECO:0000256" key="8">
    <source>
        <dbReference type="HAMAP-Rule" id="MF_00238"/>
    </source>
</evidence>
<keyword evidence="11" id="KW-1185">Reference proteome</keyword>
<keyword evidence="8" id="KW-0963">Cytoplasm</keyword>
<reference evidence="11" key="1">
    <citation type="submission" date="2017-09" db="EMBL/GenBank/DDBJ databases">
        <title>Bacterial strain isolated from the female urinary microbiota.</title>
        <authorList>
            <person name="Thomas-White K."/>
            <person name="Kumar N."/>
            <person name="Forster S."/>
            <person name="Putonti C."/>
            <person name="Lawley T."/>
            <person name="Wolfe A.J."/>
        </authorList>
    </citation>
    <scope>NUCLEOTIDE SEQUENCE [LARGE SCALE GENOMIC DNA]</scope>
    <source>
        <strain evidence="11">UMB0959</strain>
    </source>
</reference>
<dbReference type="KEGG" id="nmy:CJ229_001910"/>
<evidence type="ECO:0000256" key="6">
    <source>
        <dbReference type="ARBA" id="ARBA00047615"/>
    </source>
</evidence>
<dbReference type="GO" id="GO:0015949">
    <property type="term" value="P:nucleobase-containing small molecule interconversion"/>
    <property type="evidence" value="ECO:0007669"/>
    <property type="project" value="TreeGrafter"/>
</dbReference>
<evidence type="ECO:0000256" key="4">
    <source>
        <dbReference type="ARBA" id="ARBA00022777"/>
    </source>
</evidence>
<dbReference type="EC" id="2.7.4.25" evidence="8"/>
<dbReference type="Proteomes" id="UP000243626">
    <property type="component" value="Chromosome"/>
</dbReference>
<dbReference type="Gene3D" id="3.40.50.300">
    <property type="entry name" value="P-loop containing nucleotide triphosphate hydrolases"/>
    <property type="match status" value="1"/>
</dbReference>
<dbReference type="GO" id="GO:0006220">
    <property type="term" value="P:pyrimidine nucleotide metabolic process"/>
    <property type="evidence" value="ECO:0007669"/>
    <property type="project" value="UniProtKB-UniRule"/>
</dbReference>
<evidence type="ECO:0000256" key="2">
    <source>
        <dbReference type="ARBA" id="ARBA00022679"/>
    </source>
</evidence>
<comment type="subcellular location">
    <subcellularLocation>
        <location evidence="8">Cytoplasm</location>
    </subcellularLocation>
</comment>
<evidence type="ECO:0000256" key="1">
    <source>
        <dbReference type="ARBA" id="ARBA00009427"/>
    </source>
</evidence>
<accession>A0AAF0YIJ8</accession>
<dbReference type="Pfam" id="PF02224">
    <property type="entry name" value="Cytidylate_kin"/>
    <property type="match status" value="1"/>
</dbReference>
<organism evidence="10 11">
    <name type="scientific">Nosocomiicoccus massiliensis</name>
    <dbReference type="NCBI Taxonomy" id="1232430"/>
    <lineage>
        <taxon>Bacteria</taxon>
        <taxon>Bacillati</taxon>
        <taxon>Bacillota</taxon>
        <taxon>Bacilli</taxon>
        <taxon>Bacillales</taxon>
        <taxon>Staphylococcaceae</taxon>
        <taxon>Nosocomiicoccus</taxon>
    </lineage>
</organism>
<dbReference type="GO" id="GO:0005829">
    <property type="term" value="C:cytosol"/>
    <property type="evidence" value="ECO:0007669"/>
    <property type="project" value="TreeGrafter"/>
</dbReference>
<comment type="catalytic activity">
    <reaction evidence="7 8">
        <text>CMP + ATP = CDP + ADP</text>
        <dbReference type="Rhea" id="RHEA:11600"/>
        <dbReference type="ChEBI" id="CHEBI:30616"/>
        <dbReference type="ChEBI" id="CHEBI:58069"/>
        <dbReference type="ChEBI" id="CHEBI:60377"/>
        <dbReference type="ChEBI" id="CHEBI:456216"/>
        <dbReference type="EC" id="2.7.4.25"/>
    </reaction>
</comment>
<dbReference type="CDD" id="cd02020">
    <property type="entry name" value="CMPK"/>
    <property type="match status" value="1"/>
</dbReference>
<evidence type="ECO:0000259" key="9">
    <source>
        <dbReference type="Pfam" id="PF02224"/>
    </source>
</evidence>
<evidence type="ECO:0000313" key="10">
    <source>
        <dbReference type="EMBL" id="WOS96523.1"/>
    </source>
</evidence>
<dbReference type="PANTHER" id="PTHR21299:SF2">
    <property type="entry name" value="CYTIDYLATE KINASE"/>
    <property type="match status" value="1"/>
</dbReference>
<keyword evidence="2 8" id="KW-0808">Transferase</keyword>
<dbReference type="NCBIfam" id="TIGR00017">
    <property type="entry name" value="cmk"/>
    <property type="match status" value="1"/>
</dbReference>
<evidence type="ECO:0000256" key="5">
    <source>
        <dbReference type="ARBA" id="ARBA00022840"/>
    </source>
</evidence>
<dbReference type="AlphaFoldDB" id="A0AAF0YIJ8"/>
<proteinExistence type="inferred from homology"/>
<gene>
    <name evidence="8 10" type="primary">cmk</name>
    <name evidence="10" type="ORF">CJ229_001910</name>
</gene>
<keyword evidence="4 8" id="KW-0418">Kinase</keyword>
<evidence type="ECO:0000256" key="7">
    <source>
        <dbReference type="ARBA" id="ARBA00048478"/>
    </source>
</evidence>
<comment type="catalytic activity">
    <reaction evidence="6 8">
        <text>dCMP + ATP = dCDP + ADP</text>
        <dbReference type="Rhea" id="RHEA:25094"/>
        <dbReference type="ChEBI" id="CHEBI:30616"/>
        <dbReference type="ChEBI" id="CHEBI:57566"/>
        <dbReference type="ChEBI" id="CHEBI:58593"/>
        <dbReference type="ChEBI" id="CHEBI:456216"/>
        <dbReference type="EC" id="2.7.4.25"/>
    </reaction>
</comment>
<dbReference type="InterPro" id="IPR011994">
    <property type="entry name" value="Cytidylate_kinase_dom"/>
</dbReference>
<dbReference type="EMBL" id="CP136964">
    <property type="protein sequence ID" value="WOS96523.1"/>
    <property type="molecule type" value="Genomic_DNA"/>
</dbReference>